<accession>A0A8J4DYQ4</accession>
<dbReference type="RefSeq" id="WP_203990732.1">
    <property type="nucleotide sequence ID" value="NZ_BOPG01000012.1"/>
</dbReference>
<proteinExistence type="predicted"/>
<dbReference type="InterPro" id="IPR002477">
    <property type="entry name" value="Peptidoglycan-bd-like"/>
</dbReference>
<evidence type="ECO:0000313" key="3">
    <source>
        <dbReference type="Proteomes" id="UP000612585"/>
    </source>
</evidence>
<dbReference type="SUPFAM" id="SSF47090">
    <property type="entry name" value="PGBD-like"/>
    <property type="match status" value="1"/>
</dbReference>
<sequence length="359" mass="35974">MTIVSAVTVAGVAGTAGYAVVAGQGGPAASPRAAASGSTAEVRRGDLAERRWVTGTLGYAGPTAVAAPGEGVLTRVPTVGEIIGRGGAAYEVDGLPVVLLYGSRPPWRPFEPGMTDGADVEQLEANLVQLGHGAGVTVDRHFSAATADAVRRWQRRSGLPVTGSVPLGRVVFAPGAVRVAAAELPVGARVEPGAVVARGTGADPAVTFQLVPRQLPNAKVGDAVVVTLPDGKTHDGTIVSIGAVTTPTEAPAPNGGGGASQPSAPVTVRLQGAAVTGFMDQTQVQVAVTVTARSTVLAVPVTALNPVPDGGYEVVVVDGATTRRVAVRVGIFDEQAGLVEVSGPGLAEGQQVRVPRAQS</sequence>
<dbReference type="EMBL" id="BOPG01000012">
    <property type="protein sequence ID" value="GIJ54896.1"/>
    <property type="molecule type" value="Genomic_DNA"/>
</dbReference>
<dbReference type="InterPro" id="IPR036366">
    <property type="entry name" value="PGBDSf"/>
</dbReference>
<organism evidence="2 3">
    <name type="scientific">Virgisporangium aurantiacum</name>
    <dbReference type="NCBI Taxonomy" id="175570"/>
    <lineage>
        <taxon>Bacteria</taxon>
        <taxon>Bacillati</taxon>
        <taxon>Actinomycetota</taxon>
        <taxon>Actinomycetes</taxon>
        <taxon>Micromonosporales</taxon>
        <taxon>Micromonosporaceae</taxon>
        <taxon>Virgisporangium</taxon>
    </lineage>
</organism>
<dbReference type="AlphaFoldDB" id="A0A8J4DYQ4"/>
<name>A0A8J4DYQ4_9ACTN</name>
<dbReference type="Proteomes" id="UP000612585">
    <property type="component" value="Unassembled WGS sequence"/>
</dbReference>
<dbReference type="Pfam" id="PF01471">
    <property type="entry name" value="PG_binding_1"/>
    <property type="match status" value="1"/>
</dbReference>
<evidence type="ECO:0000259" key="1">
    <source>
        <dbReference type="Pfam" id="PF01471"/>
    </source>
</evidence>
<keyword evidence="3" id="KW-1185">Reference proteome</keyword>
<protein>
    <recommendedName>
        <fullName evidence="1">Peptidoglycan binding-like domain-containing protein</fullName>
    </recommendedName>
</protein>
<gene>
    <name evidence="2" type="ORF">Vau01_024120</name>
</gene>
<evidence type="ECO:0000313" key="2">
    <source>
        <dbReference type="EMBL" id="GIJ54896.1"/>
    </source>
</evidence>
<feature type="domain" description="Peptidoglycan binding-like" evidence="1">
    <location>
        <begin position="117"/>
        <end position="164"/>
    </location>
</feature>
<comment type="caution">
    <text evidence="2">The sequence shown here is derived from an EMBL/GenBank/DDBJ whole genome shotgun (WGS) entry which is preliminary data.</text>
</comment>
<dbReference type="Gene3D" id="1.10.101.10">
    <property type="entry name" value="PGBD-like superfamily/PGBD"/>
    <property type="match status" value="1"/>
</dbReference>
<reference evidence="2" key="1">
    <citation type="submission" date="2021-01" db="EMBL/GenBank/DDBJ databases">
        <title>Whole genome shotgun sequence of Virgisporangium aurantiacum NBRC 16421.</title>
        <authorList>
            <person name="Komaki H."/>
            <person name="Tamura T."/>
        </authorList>
    </citation>
    <scope>NUCLEOTIDE SEQUENCE</scope>
    <source>
        <strain evidence="2">NBRC 16421</strain>
    </source>
</reference>
<dbReference type="InterPro" id="IPR036365">
    <property type="entry name" value="PGBD-like_sf"/>
</dbReference>
<dbReference type="Gene3D" id="2.40.420.20">
    <property type="match status" value="1"/>
</dbReference>